<organism evidence="1 2">
    <name type="scientific">Vaccinium darrowii</name>
    <dbReference type="NCBI Taxonomy" id="229202"/>
    <lineage>
        <taxon>Eukaryota</taxon>
        <taxon>Viridiplantae</taxon>
        <taxon>Streptophyta</taxon>
        <taxon>Embryophyta</taxon>
        <taxon>Tracheophyta</taxon>
        <taxon>Spermatophyta</taxon>
        <taxon>Magnoliopsida</taxon>
        <taxon>eudicotyledons</taxon>
        <taxon>Gunneridae</taxon>
        <taxon>Pentapetalae</taxon>
        <taxon>asterids</taxon>
        <taxon>Ericales</taxon>
        <taxon>Ericaceae</taxon>
        <taxon>Vaccinioideae</taxon>
        <taxon>Vaccinieae</taxon>
        <taxon>Vaccinium</taxon>
    </lineage>
</organism>
<reference evidence="1 2" key="1">
    <citation type="journal article" date="2021" name="Hortic Res">
        <title>High-quality reference genome and annotation aids understanding of berry development for evergreen blueberry (Vaccinium darrowii).</title>
        <authorList>
            <person name="Yu J."/>
            <person name="Hulse-Kemp A.M."/>
            <person name="Babiker E."/>
            <person name="Staton M."/>
        </authorList>
    </citation>
    <scope>NUCLEOTIDE SEQUENCE [LARGE SCALE GENOMIC DNA]</scope>
    <source>
        <strain evidence="2">cv. NJ 8807/NJ 8810</strain>
        <tissue evidence="1">Young leaf</tissue>
    </source>
</reference>
<proteinExistence type="predicted"/>
<evidence type="ECO:0000313" key="1">
    <source>
        <dbReference type="EMBL" id="KAH7862755.1"/>
    </source>
</evidence>
<dbReference type="Proteomes" id="UP000828048">
    <property type="component" value="Chromosome 12"/>
</dbReference>
<name>A0ACB7ZAX4_9ERIC</name>
<evidence type="ECO:0000313" key="2">
    <source>
        <dbReference type="Proteomes" id="UP000828048"/>
    </source>
</evidence>
<keyword evidence="2" id="KW-1185">Reference proteome</keyword>
<sequence>MAQFVAHLQTHLTDINGLNLLLHRCIWSTESTRFLNPTVISFLLYTLCSQQGVQSILNEATIFSLYHSLSPQKPPITRKITAAENVYIKKIEQEKMEKLARKGPKPEEKPPTSSGASASDVKTSDPASSTSGVSTDKYRNYAVAAALVTGFGSLGWYLASRKKKTEEVHD</sequence>
<accession>A0ACB7ZAX4</accession>
<dbReference type="EMBL" id="CM037162">
    <property type="protein sequence ID" value="KAH7862755.1"/>
    <property type="molecule type" value="Genomic_DNA"/>
</dbReference>
<comment type="caution">
    <text evidence="1">The sequence shown here is derived from an EMBL/GenBank/DDBJ whole genome shotgun (WGS) entry which is preliminary data.</text>
</comment>
<protein>
    <submittedName>
        <fullName evidence="1">Uncharacterized protein</fullName>
    </submittedName>
</protein>
<gene>
    <name evidence="1" type="ORF">Vadar_009050</name>
</gene>